<sequence length="558" mass="63993">MAFFPNGVRPANLTQMIPALQELQNDPEHLNQERQYSDSPPPYSSGETSQPSSPQLPISRELREWQRQQDRNSSRPSQQFRSERIREHELLVDQLNRDFERRKLTLPFDRQLDLDDNAMNNVKNRWIKQGIWKEGWNDFYKLGPRWKHEESPEPELETESEPEPEPEAEPAFVFFGSRTQSETSTHFGAHKTNKQKRFKPITEQQRADHDRATAASRPYHRFLAQVAFEQEWLKDEMTNFGHHLERVAYKRAKDLWIKQKIWNPNWDDMPGPKWMHEEPDEEDSDDVSSDEPPSTTPGHYHANIIDFGAEQNRTDGGTPPPPSVAARTSAQSSDSTPQGCGSILQAQNNHDQEAANPSLPGMNTVTDERRPHVRFESRIPTRSNNSTSLRSRTGVDSNHRVLRSNRVSKVSKSTRQGRQSIRAQARGSTTNGLADILGHAESSSKNADQPHNTPSHPTSSQYQDNSKSNRSPSVRRSARIKERVGTSKCTKYDAAPTTLRRSPRNTKPQPKTRSRRETNQIAMPTRIPRVTKNRSRKKTGKPGLILTEPKSRQKRKTR</sequence>
<organism evidence="1">
    <name type="scientific">Ophidiomyces ophidiicola</name>
    <dbReference type="NCBI Taxonomy" id="1387563"/>
    <lineage>
        <taxon>Eukaryota</taxon>
        <taxon>Fungi</taxon>
        <taxon>Dikarya</taxon>
        <taxon>Ascomycota</taxon>
        <taxon>Pezizomycotina</taxon>
        <taxon>Eurotiomycetes</taxon>
        <taxon>Eurotiomycetidae</taxon>
        <taxon>Onygenales</taxon>
        <taxon>Onygenaceae</taxon>
        <taxon>Ophidiomyces</taxon>
    </lineage>
</organism>
<dbReference type="EMBL" id="JALBCA010000147">
    <property type="protein sequence ID" value="KAI2382062.1"/>
    <property type="molecule type" value="Genomic_DNA"/>
</dbReference>
<gene>
    <name evidence="1" type="ORF">LOY88_006351</name>
</gene>
<accession>A0ACB8UNC7</accession>
<proteinExistence type="predicted"/>
<reference evidence="1" key="1">
    <citation type="journal article" date="2022" name="bioRxiv">
        <title>Population genetic analysis of Ophidiomyces ophidiicola, the causative agent of snake fungal disease, indicates recent introductions to the USA.</title>
        <authorList>
            <person name="Ladner J.T."/>
            <person name="Palmer J.M."/>
            <person name="Ettinger C.L."/>
            <person name="Stajich J.E."/>
            <person name="Farrell T.M."/>
            <person name="Glorioso B.M."/>
            <person name="Lawson B."/>
            <person name="Price S.J."/>
            <person name="Stengle A.G."/>
            <person name="Grear D.A."/>
            <person name="Lorch J.M."/>
        </authorList>
    </citation>
    <scope>NUCLEOTIDE SEQUENCE</scope>
    <source>
        <strain evidence="1">NWHC 24266-5</strain>
    </source>
</reference>
<comment type="caution">
    <text evidence="1">The sequence shown here is derived from an EMBL/GenBank/DDBJ whole genome shotgun (WGS) entry which is preliminary data.</text>
</comment>
<evidence type="ECO:0000313" key="1">
    <source>
        <dbReference type="EMBL" id="KAI2382062.1"/>
    </source>
</evidence>
<name>A0ACB8UNC7_9EURO</name>
<protein>
    <submittedName>
        <fullName evidence="1">Uncharacterized protein</fullName>
    </submittedName>
</protein>